<dbReference type="KEGG" id="nta:107795306"/>
<name>A0A1S4A9U0_TOBAC</name>
<sequence>MRKVNIACVREIKWVGSKTRDVDGYKLWYFGVLKGKSGVGILVDRDLRESVVEVRRVNDRLMTIKLEVGDRGVHGGNFNGHILSTVGGYGKVYGDFDFGDRNGGGTSLLDSAKAFEIVIANSSFQKRDEHLFTFQSAVVKTQIDYLLLRRCDRRLCRDCKVILGKTLATQYRLLAMDVSIMIKRKKRFVRGQSRIRWGTLTKDKA</sequence>
<dbReference type="RefSeq" id="XP_016473402.1">
    <property type="nucleotide sequence ID" value="XM_016617916.1"/>
</dbReference>
<evidence type="ECO:0008006" key="2">
    <source>
        <dbReference type="Google" id="ProtNLM"/>
    </source>
</evidence>
<dbReference type="STRING" id="4097.A0A1S4A9U0"/>
<dbReference type="PANTHER" id="PTHR23227">
    <property type="entry name" value="BUCENTAUR RELATED"/>
    <property type="match status" value="1"/>
</dbReference>
<evidence type="ECO:0000313" key="1">
    <source>
        <dbReference type="RefSeq" id="XP_016473402.1"/>
    </source>
</evidence>
<proteinExistence type="predicted"/>
<dbReference type="OrthoDB" id="1294958at2759"/>
<accession>A0A1S4A9U0</accession>
<reference evidence="1" key="1">
    <citation type="submission" date="2025-08" db="UniProtKB">
        <authorList>
            <consortium name="RefSeq"/>
        </authorList>
    </citation>
    <scope>IDENTIFICATION</scope>
</reference>
<gene>
    <name evidence="1" type="primary">LOC107795306</name>
</gene>
<dbReference type="InterPro" id="IPR027124">
    <property type="entry name" value="Swc5/CFDP1/2"/>
</dbReference>
<dbReference type="AlphaFoldDB" id="A0A1S4A9U0"/>
<protein>
    <recommendedName>
        <fullName evidence="2">Craniofacial development protein 2-like</fullName>
    </recommendedName>
</protein>
<organism evidence="1">
    <name type="scientific">Nicotiana tabacum</name>
    <name type="common">Common tobacco</name>
    <dbReference type="NCBI Taxonomy" id="4097"/>
    <lineage>
        <taxon>Eukaryota</taxon>
        <taxon>Viridiplantae</taxon>
        <taxon>Streptophyta</taxon>
        <taxon>Embryophyta</taxon>
        <taxon>Tracheophyta</taxon>
        <taxon>Spermatophyta</taxon>
        <taxon>Magnoliopsida</taxon>
        <taxon>eudicotyledons</taxon>
        <taxon>Gunneridae</taxon>
        <taxon>Pentapetalae</taxon>
        <taxon>asterids</taxon>
        <taxon>lamiids</taxon>
        <taxon>Solanales</taxon>
        <taxon>Solanaceae</taxon>
        <taxon>Nicotianoideae</taxon>
        <taxon>Nicotianeae</taxon>
        <taxon>Nicotiana</taxon>
    </lineage>
</organism>
<dbReference type="PaxDb" id="4097-A0A1S4A9U0"/>
<dbReference type="PANTHER" id="PTHR23227:SF67">
    <property type="entry name" value="CRANIOFACIAL DEVELOPMENT PROTEIN 2-LIKE"/>
    <property type="match status" value="1"/>
</dbReference>